<dbReference type="RefSeq" id="XP_002838291.1">
    <property type="nucleotide sequence ID" value="XM_002838245.1"/>
</dbReference>
<reference evidence="1 2" key="1">
    <citation type="journal article" date="2010" name="Nature">
        <title>Perigord black truffle genome uncovers evolutionary origins and mechanisms of symbiosis.</title>
        <authorList>
            <person name="Martin F."/>
            <person name="Kohler A."/>
            <person name="Murat C."/>
            <person name="Balestrini R."/>
            <person name="Coutinho P.M."/>
            <person name="Jaillon O."/>
            <person name="Montanini B."/>
            <person name="Morin E."/>
            <person name="Noel B."/>
            <person name="Percudani R."/>
            <person name="Porcel B."/>
            <person name="Rubini A."/>
            <person name="Amicucci A."/>
            <person name="Amselem J."/>
            <person name="Anthouard V."/>
            <person name="Arcioni S."/>
            <person name="Artiguenave F."/>
            <person name="Aury J.M."/>
            <person name="Ballario P."/>
            <person name="Bolchi A."/>
            <person name="Brenna A."/>
            <person name="Brun A."/>
            <person name="Buee M."/>
            <person name="Cantarel B."/>
            <person name="Chevalier G."/>
            <person name="Couloux A."/>
            <person name="Da Silva C."/>
            <person name="Denoeud F."/>
            <person name="Duplessis S."/>
            <person name="Ghignone S."/>
            <person name="Hilselberger B."/>
            <person name="Iotti M."/>
            <person name="Marcais B."/>
            <person name="Mello A."/>
            <person name="Miranda M."/>
            <person name="Pacioni G."/>
            <person name="Quesneville H."/>
            <person name="Riccioni C."/>
            <person name="Ruotolo R."/>
            <person name="Splivallo R."/>
            <person name="Stocchi V."/>
            <person name="Tisserant E."/>
            <person name="Viscomi A.R."/>
            <person name="Zambonelli A."/>
            <person name="Zampieri E."/>
            <person name="Henrissat B."/>
            <person name="Lebrun M.H."/>
            <person name="Paolocci F."/>
            <person name="Bonfante P."/>
            <person name="Ottonello S."/>
            <person name="Wincker P."/>
        </authorList>
    </citation>
    <scope>NUCLEOTIDE SEQUENCE [LARGE SCALE GENOMIC DNA]</scope>
    <source>
        <strain evidence="1 2">Mel28</strain>
    </source>
</reference>
<evidence type="ECO:0000313" key="1">
    <source>
        <dbReference type="EMBL" id="CAZ82482.1"/>
    </source>
</evidence>
<dbReference type="HOGENOM" id="CLU_3335907_0_0_1"/>
<name>D5GD89_TUBMM</name>
<dbReference type="InParanoid" id="D5GD89"/>
<organism evidence="1 2">
    <name type="scientific">Tuber melanosporum (strain Mel28)</name>
    <name type="common">Perigord black truffle</name>
    <dbReference type="NCBI Taxonomy" id="656061"/>
    <lineage>
        <taxon>Eukaryota</taxon>
        <taxon>Fungi</taxon>
        <taxon>Dikarya</taxon>
        <taxon>Ascomycota</taxon>
        <taxon>Pezizomycotina</taxon>
        <taxon>Pezizomycetes</taxon>
        <taxon>Pezizales</taxon>
        <taxon>Tuberaceae</taxon>
        <taxon>Tuber</taxon>
    </lineage>
</organism>
<sequence>MKYHSFALLLTTGSGAQQIRCLTIDGTGMFLCSIYVFV</sequence>
<evidence type="ECO:0000313" key="2">
    <source>
        <dbReference type="Proteomes" id="UP000006911"/>
    </source>
</evidence>
<dbReference type="AlphaFoldDB" id="D5GD89"/>
<keyword evidence="2" id="KW-1185">Reference proteome</keyword>
<protein>
    <submittedName>
        <fullName evidence="1">(Perigord truffle) hypothetical protein</fullName>
    </submittedName>
</protein>
<dbReference type="Proteomes" id="UP000006911">
    <property type="component" value="Unassembled WGS sequence"/>
</dbReference>
<dbReference type="KEGG" id="tml:GSTUM_00006095001"/>
<dbReference type="GeneID" id="9183946"/>
<accession>D5GD89</accession>
<gene>
    <name evidence="1" type="ORF">GSTUM_00006095001</name>
</gene>
<dbReference type="EMBL" id="FN430142">
    <property type="protein sequence ID" value="CAZ82482.1"/>
    <property type="molecule type" value="Genomic_DNA"/>
</dbReference>
<proteinExistence type="predicted"/>